<organism evidence="1">
    <name type="scientific">Opuntia streptacantha</name>
    <name type="common">Prickly pear cactus</name>
    <name type="synonym">Opuntia cardona</name>
    <dbReference type="NCBI Taxonomy" id="393608"/>
    <lineage>
        <taxon>Eukaryota</taxon>
        <taxon>Viridiplantae</taxon>
        <taxon>Streptophyta</taxon>
        <taxon>Embryophyta</taxon>
        <taxon>Tracheophyta</taxon>
        <taxon>Spermatophyta</taxon>
        <taxon>Magnoliopsida</taxon>
        <taxon>eudicotyledons</taxon>
        <taxon>Gunneridae</taxon>
        <taxon>Pentapetalae</taxon>
        <taxon>Caryophyllales</taxon>
        <taxon>Cactineae</taxon>
        <taxon>Cactaceae</taxon>
        <taxon>Opuntioideae</taxon>
        <taxon>Opuntia</taxon>
    </lineage>
</organism>
<reference evidence="1" key="2">
    <citation type="submission" date="2020-07" db="EMBL/GenBank/DDBJ databases">
        <authorList>
            <person name="Vera ALvarez R."/>
            <person name="Arias-Moreno D.M."/>
            <person name="Jimenez-Jacinto V."/>
            <person name="Jimenez-Bremont J.F."/>
            <person name="Swaminathan K."/>
            <person name="Moose S.P."/>
            <person name="Guerrero-Gonzalez M.L."/>
            <person name="Marino-Ramirez L."/>
            <person name="Landsman D."/>
            <person name="Rodriguez-Kessler M."/>
            <person name="Delgado-Sanchez P."/>
        </authorList>
    </citation>
    <scope>NUCLEOTIDE SEQUENCE</scope>
    <source>
        <tissue evidence="1">Cladode</tissue>
    </source>
</reference>
<accession>A0A7C9DZM0</accession>
<name>A0A7C9DZM0_OPUST</name>
<sequence>MSSGTWVAVDFPQLGPQPFPLCICQWMDPILESLHACSKLPLLLETHPESLLHILGKVGIKLAITSKSHHDLRKTQGKVIPTVDLPKVDGLAIGLSHLSQVLALHGARDRTREEEDPALDLVLVGVPEPLLRVWEGHEEVLRYDVLNPDKPGVCLRAIVDQALPHLLVLVPTEVVCLYLSCHVVPVKVEPDCD</sequence>
<proteinExistence type="predicted"/>
<dbReference type="AlphaFoldDB" id="A0A7C9DZM0"/>
<evidence type="ECO:0000313" key="1">
    <source>
        <dbReference type="EMBL" id="MBA4650164.1"/>
    </source>
</evidence>
<protein>
    <submittedName>
        <fullName evidence="1">Uncharacterized protein</fullName>
    </submittedName>
</protein>
<dbReference type="EMBL" id="GISG01163860">
    <property type="protein sequence ID" value="MBA4650164.1"/>
    <property type="molecule type" value="Transcribed_RNA"/>
</dbReference>
<reference evidence="1" key="1">
    <citation type="journal article" date="2013" name="J. Plant Res.">
        <title>Effect of fungi and light on seed germination of three Opuntia species from semiarid lands of central Mexico.</title>
        <authorList>
            <person name="Delgado-Sanchez P."/>
            <person name="Jimenez-Bremont J.F."/>
            <person name="Guerrero-Gonzalez Mde L."/>
            <person name="Flores J."/>
        </authorList>
    </citation>
    <scope>NUCLEOTIDE SEQUENCE</scope>
    <source>
        <tissue evidence="1">Cladode</tissue>
    </source>
</reference>